<evidence type="ECO:0000256" key="5">
    <source>
        <dbReference type="SAM" id="Phobius"/>
    </source>
</evidence>
<feature type="transmembrane region" description="Helical" evidence="5">
    <location>
        <begin position="436"/>
        <end position="456"/>
    </location>
</feature>
<feature type="transmembrane region" description="Helical" evidence="5">
    <location>
        <begin position="160"/>
        <end position="181"/>
    </location>
</feature>
<dbReference type="SUPFAM" id="SSF48452">
    <property type="entry name" value="TPR-like"/>
    <property type="match status" value="1"/>
</dbReference>
<protein>
    <recommendedName>
        <fullName evidence="6">O-antigen ligase-related domain-containing protein</fullName>
    </recommendedName>
</protein>
<dbReference type="EMBL" id="PFAL01000029">
    <property type="protein sequence ID" value="PIR95331.1"/>
    <property type="molecule type" value="Genomic_DNA"/>
</dbReference>
<dbReference type="Proteomes" id="UP000229972">
    <property type="component" value="Unassembled WGS sequence"/>
</dbReference>
<keyword evidence="2 5" id="KW-0812">Transmembrane</keyword>
<feature type="transmembrane region" description="Helical" evidence="5">
    <location>
        <begin position="468"/>
        <end position="487"/>
    </location>
</feature>
<keyword evidence="3 5" id="KW-1133">Transmembrane helix</keyword>
<dbReference type="InterPro" id="IPR019734">
    <property type="entry name" value="TPR_rpt"/>
</dbReference>
<feature type="transmembrane region" description="Helical" evidence="5">
    <location>
        <begin position="253"/>
        <end position="273"/>
    </location>
</feature>
<organism evidence="7 8">
    <name type="scientific">Candidatus Falkowbacteria bacterium CG10_big_fil_rev_8_21_14_0_10_37_18</name>
    <dbReference type="NCBI Taxonomy" id="1974562"/>
    <lineage>
        <taxon>Bacteria</taxon>
        <taxon>Candidatus Falkowiibacteriota</taxon>
    </lineage>
</organism>
<keyword evidence="4 5" id="KW-0472">Membrane</keyword>
<dbReference type="Pfam" id="PF04932">
    <property type="entry name" value="Wzy_C"/>
    <property type="match status" value="1"/>
</dbReference>
<evidence type="ECO:0000313" key="7">
    <source>
        <dbReference type="EMBL" id="PIR95331.1"/>
    </source>
</evidence>
<feature type="domain" description="O-antigen ligase-related" evidence="6">
    <location>
        <begin position="236"/>
        <end position="386"/>
    </location>
</feature>
<name>A0A2H0V8D7_9BACT</name>
<evidence type="ECO:0000256" key="1">
    <source>
        <dbReference type="ARBA" id="ARBA00004141"/>
    </source>
</evidence>
<dbReference type="InterPro" id="IPR007016">
    <property type="entry name" value="O-antigen_ligase-rel_domated"/>
</dbReference>
<evidence type="ECO:0000256" key="2">
    <source>
        <dbReference type="ARBA" id="ARBA00022692"/>
    </source>
</evidence>
<proteinExistence type="predicted"/>
<gene>
    <name evidence="7" type="ORF">COT93_03215</name>
</gene>
<sequence length="779" mass="89189">MALQQFSKKWSGREVLDLLIETVYLSVIFLIPLWFAYLFPTYSIFELNKSILFKILVWSLLFLTVVKIILYYPAWNFLFKLLKKYWLVPALLVAGGALSLLNSLNPVLSFLGTPERQGGLSNYFLYFLWFVLLSFNILTVNNNRRRDGVVPFKDNWHRVVIVMVFSSFLVALYAILQILHIDFLTWPEPPYLTGRALSTFGQPNFLASWLLMVMPLGVYLFISETLTWRRLSWVLVILVQFFGLLASGSRGALGALLLTIFLWLVYLLISSAWSRRNKIIAVVIFIFFSLGAAGFLNYISYGRLQELKNLDYGSLGARRNFYSSALRAISDRPWLGYGPESGSEVFIRYYWRDWALYGNVGQSADRAHNIILDELLSGGLVGLLLTLVLYYLFFRLAWQNIKNKREPDLSLALSLGLVAYLLSLLLSFKIVAAEVYFWSFWALLVVLNFYGGKSAMMTFSPPIVKKRFLKIIFSVTIVIALAAFVIWRIGRLAQIIVADYYFNTVYKVLPGHDYFTILELSSYEQEQNTNSANQETYDYLLASSLNDLYPTINELAPRSAVRDYLIGVDNYLPARGYKNLFIKGKINLTLGNFSLAELYLNQVSTLSPHWPLVIIEEGNLAMARGDNTQALARYNLALINLPNIINTNLPVEHLAAVLKYQYLINKNMAAVYDAKKEYDQAEKYYQASYVSNPDDFTLLKKIADTYYYRGDLVTAIQYNQHGFSRSPADYNWPLALAALYYEQGDNTQGDVYLQKARMLAPASAQEQLNNLAQHYQQTN</sequence>
<accession>A0A2H0V8D7</accession>
<dbReference type="Gene3D" id="1.25.40.10">
    <property type="entry name" value="Tetratricopeptide repeat domain"/>
    <property type="match status" value="1"/>
</dbReference>
<evidence type="ECO:0000256" key="3">
    <source>
        <dbReference type="ARBA" id="ARBA00022989"/>
    </source>
</evidence>
<dbReference type="SMART" id="SM00028">
    <property type="entry name" value="TPR"/>
    <property type="match status" value="4"/>
</dbReference>
<feature type="transmembrane region" description="Helical" evidence="5">
    <location>
        <begin position="85"/>
        <end position="103"/>
    </location>
</feature>
<evidence type="ECO:0000313" key="8">
    <source>
        <dbReference type="Proteomes" id="UP000229972"/>
    </source>
</evidence>
<evidence type="ECO:0000259" key="6">
    <source>
        <dbReference type="Pfam" id="PF04932"/>
    </source>
</evidence>
<dbReference type="AlphaFoldDB" id="A0A2H0V8D7"/>
<feature type="transmembrane region" description="Helical" evidence="5">
    <location>
        <begin position="409"/>
        <end position="430"/>
    </location>
</feature>
<feature type="transmembrane region" description="Helical" evidence="5">
    <location>
        <begin position="375"/>
        <end position="397"/>
    </location>
</feature>
<dbReference type="GO" id="GO:0016020">
    <property type="term" value="C:membrane"/>
    <property type="evidence" value="ECO:0007669"/>
    <property type="project" value="UniProtKB-SubCell"/>
</dbReference>
<dbReference type="PANTHER" id="PTHR37422">
    <property type="entry name" value="TEICHURONIC ACID BIOSYNTHESIS PROTEIN TUAE"/>
    <property type="match status" value="1"/>
</dbReference>
<dbReference type="PANTHER" id="PTHR37422:SF13">
    <property type="entry name" value="LIPOPOLYSACCHARIDE BIOSYNTHESIS PROTEIN PA4999-RELATED"/>
    <property type="match status" value="1"/>
</dbReference>
<comment type="subcellular location">
    <subcellularLocation>
        <location evidence="1">Membrane</location>
        <topology evidence="1">Multi-pass membrane protein</topology>
    </subcellularLocation>
</comment>
<feature type="transmembrane region" description="Helical" evidence="5">
    <location>
        <begin position="51"/>
        <end position="73"/>
    </location>
</feature>
<reference evidence="8" key="1">
    <citation type="submission" date="2017-09" db="EMBL/GenBank/DDBJ databases">
        <title>Depth-based differentiation of microbial function through sediment-hosted aquifers and enrichment of novel symbionts in the deep terrestrial subsurface.</title>
        <authorList>
            <person name="Probst A.J."/>
            <person name="Ladd B."/>
            <person name="Jarett J.K."/>
            <person name="Geller-Mcgrath D.E."/>
            <person name="Sieber C.M.K."/>
            <person name="Emerson J.B."/>
            <person name="Anantharaman K."/>
            <person name="Thomas B.C."/>
            <person name="Malmstrom R."/>
            <person name="Stieglmeier M."/>
            <person name="Klingl A."/>
            <person name="Woyke T."/>
            <person name="Ryan C.M."/>
            <person name="Banfield J.F."/>
        </authorList>
    </citation>
    <scope>NUCLEOTIDE SEQUENCE [LARGE SCALE GENOMIC DNA]</scope>
</reference>
<comment type="caution">
    <text evidence="7">The sequence shown here is derived from an EMBL/GenBank/DDBJ whole genome shotgun (WGS) entry which is preliminary data.</text>
</comment>
<feature type="transmembrane region" description="Helical" evidence="5">
    <location>
        <begin position="123"/>
        <end position="140"/>
    </location>
</feature>
<dbReference type="InterPro" id="IPR011990">
    <property type="entry name" value="TPR-like_helical_dom_sf"/>
</dbReference>
<feature type="transmembrane region" description="Helical" evidence="5">
    <location>
        <begin position="18"/>
        <end position="39"/>
    </location>
</feature>
<evidence type="ECO:0000256" key="4">
    <source>
        <dbReference type="ARBA" id="ARBA00023136"/>
    </source>
</evidence>
<feature type="transmembrane region" description="Helical" evidence="5">
    <location>
        <begin position="231"/>
        <end position="247"/>
    </location>
</feature>
<dbReference type="InterPro" id="IPR051533">
    <property type="entry name" value="WaaL-like"/>
</dbReference>
<feature type="transmembrane region" description="Helical" evidence="5">
    <location>
        <begin position="201"/>
        <end position="222"/>
    </location>
</feature>
<feature type="transmembrane region" description="Helical" evidence="5">
    <location>
        <begin position="280"/>
        <end position="301"/>
    </location>
</feature>